<evidence type="ECO:0000313" key="1">
    <source>
        <dbReference type="EMBL" id="MBX50639.1"/>
    </source>
</evidence>
<dbReference type="EMBL" id="GGEC01070155">
    <property type="protein sequence ID" value="MBX50639.1"/>
    <property type="molecule type" value="Transcribed_RNA"/>
</dbReference>
<sequence>MPSLHHHSHYFVVPKIPFKPLFSFPFTTIASSTQNVSFHQSPSIIHKFLFRLQSFSKTLIWVKSIHTQITTNSDQFLASKLV</sequence>
<protein>
    <submittedName>
        <fullName evidence="1">Putative pentatricopeptide repeat-containing protein</fullName>
    </submittedName>
</protein>
<name>A0A2P2P7G4_RHIMU</name>
<organism evidence="1">
    <name type="scientific">Rhizophora mucronata</name>
    <name type="common">Asiatic mangrove</name>
    <dbReference type="NCBI Taxonomy" id="61149"/>
    <lineage>
        <taxon>Eukaryota</taxon>
        <taxon>Viridiplantae</taxon>
        <taxon>Streptophyta</taxon>
        <taxon>Embryophyta</taxon>
        <taxon>Tracheophyta</taxon>
        <taxon>Spermatophyta</taxon>
        <taxon>Magnoliopsida</taxon>
        <taxon>eudicotyledons</taxon>
        <taxon>Gunneridae</taxon>
        <taxon>Pentapetalae</taxon>
        <taxon>rosids</taxon>
        <taxon>fabids</taxon>
        <taxon>Malpighiales</taxon>
        <taxon>Rhizophoraceae</taxon>
        <taxon>Rhizophora</taxon>
    </lineage>
</organism>
<dbReference type="AlphaFoldDB" id="A0A2P2P7G4"/>
<proteinExistence type="predicted"/>
<accession>A0A2P2P7G4</accession>
<reference evidence="1" key="1">
    <citation type="submission" date="2018-02" db="EMBL/GenBank/DDBJ databases">
        <title>Rhizophora mucronata_Transcriptome.</title>
        <authorList>
            <person name="Meera S.P."/>
            <person name="Sreeshan A."/>
            <person name="Augustine A."/>
        </authorList>
    </citation>
    <scope>NUCLEOTIDE SEQUENCE</scope>
    <source>
        <tissue evidence="1">Leaf</tissue>
    </source>
</reference>